<dbReference type="FunFam" id="2.130.10.10:FF:000167">
    <property type="entry name" value="Actin-interacting protein 1"/>
    <property type="match status" value="1"/>
</dbReference>
<evidence type="ECO:0000256" key="3">
    <source>
        <dbReference type="ARBA" id="ARBA00022737"/>
    </source>
</evidence>
<feature type="repeat" description="WD" evidence="7">
    <location>
        <begin position="185"/>
        <end position="226"/>
    </location>
</feature>
<dbReference type="InterPro" id="IPR036322">
    <property type="entry name" value="WD40_repeat_dom_sf"/>
</dbReference>
<dbReference type="PROSITE" id="PS00678">
    <property type="entry name" value="WD_REPEATS_1"/>
    <property type="match status" value="1"/>
</dbReference>
<evidence type="ECO:0000313" key="9">
    <source>
        <dbReference type="Proteomes" id="UP000654370"/>
    </source>
</evidence>
<dbReference type="InterPro" id="IPR001680">
    <property type="entry name" value="WD40_rpt"/>
</dbReference>
<accession>A0A8H7PW19</accession>
<dbReference type="Proteomes" id="UP000654370">
    <property type="component" value="Unassembled WGS sequence"/>
</dbReference>
<gene>
    <name evidence="8" type="ORF">INT43_004030</name>
</gene>
<dbReference type="SUPFAM" id="SSF46785">
    <property type="entry name" value="Winged helix' DNA-binding domain"/>
    <property type="match status" value="1"/>
</dbReference>
<comment type="caution">
    <text evidence="8">The sequence shown here is derived from an EMBL/GenBank/DDBJ whole genome shotgun (WGS) entry which is preliminary data.</text>
</comment>
<sequence>MPFTQLHTFAPLPQTARGEAVKLNADPKGENFVYTNGKTVFIRNLENPALATAYTGHNNNATVAAYSPSGYYIASGDVAGNVRIWDTVGEEQMLKNEIKPISGRITDIAWDSESKRLIAVGEGKERFGHAFAMDTLSSIGEITGHSKVINAVAIRQERPFRAVTASDDMTVVFFHGVPYKFNKVIRDHTRFVQSVKFSPNGDLFSTAGGDGKVFLYDAKTGDKAHELTADQSHAGGIFAASWSPCSKYLLTSSADATAKIWDVEAKSVINTFEFGSGSSFEEQQVGNLWSGSNLLSVALSGEIRYLDKNSGKASRTIKGHSKAITSLTSTKDDTLFTGSYDGRVCSWSYGSEHDKTLPQPMEGEHHTNQVTSMVAEGDTLFSAGMDDVVRVAKANDKSYDGRSVSTAAVPKTVSVSNDQVLVVATSSNIQIYDKQQKKISQIDDLKFVPTTAGINSSGTHIVVGGEDGKSRVYKLVGGSLTLQQTLENNRGAISAVAINPQQNLVAVGDAVGKIYVYDMESGKSVVQAWIYHTARITNIEWSSCGNYAVSGSLDTNVYVWSREKPFKKSVVKNAHVDAVNDVQFLNEKDGKLTVASVGQDGALKIWAVDKCFRPVESTAIGQFSTSCKLHSTNDFSLLVTVSILLQLLISTTLSRFTNVVFFSAHRSPPDQLFPFRNFSNFTIGPDEFFFSKHETFPLNLEFVKAYAAYLKRTGKLEVPKWVDIVKTGTYKELAPYDPDWFYVHAGKTQYAVASVARHIYLRPSVGVGALRKVHGGRVNRGSRPSHHVKASGSVQRKVLQALEKVNVLEQDNKGGRRISQDGRRDLDRIAMTLIEQDDE</sequence>
<feature type="repeat" description="WD" evidence="7">
    <location>
        <begin position="486"/>
        <end position="527"/>
    </location>
</feature>
<feature type="repeat" description="WD" evidence="7">
    <location>
        <begin position="230"/>
        <end position="271"/>
    </location>
</feature>
<dbReference type="SMART" id="SM01413">
    <property type="entry name" value="Ribosomal_S19e"/>
    <property type="match status" value="1"/>
</dbReference>
<keyword evidence="4" id="KW-0689">Ribosomal protein</keyword>
<evidence type="ECO:0000256" key="5">
    <source>
        <dbReference type="ARBA" id="ARBA00023274"/>
    </source>
</evidence>
<dbReference type="SUPFAM" id="SSF50978">
    <property type="entry name" value="WD40 repeat-like"/>
    <property type="match status" value="1"/>
</dbReference>
<evidence type="ECO:0000256" key="6">
    <source>
        <dbReference type="ARBA" id="ARBA00038366"/>
    </source>
</evidence>
<feature type="repeat" description="WD" evidence="7">
    <location>
        <begin position="54"/>
        <end position="95"/>
    </location>
</feature>
<dbReference type="SUPFAM" id="SSF50998">
    <property type="entry name" value="Quinoprotein alcohol dehydrogenase-like"/>
    <property type="match status" value="1"/>
</dbReference>
<keyword evidence="9" id="KW-1185">Reference proteome</keyword>
<dbReference type="GO" id="GO:0005840">
    <property type="term" value="C:ribosome"/>
    <property type="evidence" value="ECO:0007669"/>
    <property type="project" value="UniProtKB-KW"/>
</dbReference>
<dbReference type="InterPro" id="IPR036390">
    <property type="entry name" value="WH_DNA-bd_sf"/>
</dbReference>
<dbReference type="GO" id="GO:0030864">
    <property type="term" value="C:cortical actin cytoskeleton"/>
    <property type="evidence" value="ECO:0007669"/>
    <property type="project" value="TreeGrafter"/>
</dbReference>
<dbReference type="GO" id="GO:0006412">
    <property type="term" value="P:translation"/>
    <property type="evidence" value="ECO:0007669"/>
    <property type="project" value="InterPro"/>
</dbReference>
<dbReference type="PANTHER" id="PTHR19856:SF0">
    <property type="entry name" value="WD REPEAT-CONTAINING PROTEIN 1"/>
    <property type="match status" value="1"/>
</dbReference>
<reference evidence="8" key="1">
    <citation type="submission" date="2020-12" db="EMBL/GenBank/DDBJ databases">
        <title>Metabolic potential, ecology and presence of endohyphal bacteria is reflected in genomic diversity of Mucoromycotina.</title>
        <authorList>
            <person name="Muszewska A."/>
            <person name="Okrasinska A."/>
            <person name="Steczkiewicz K."/>
            <person name="Drgas O."/>
            <person name="Orlowska M."/>
            <person name="Perlinska-Lenart U."/>
            <person name="Aleksandrzak-Piekarczyk T."/>
            <person name="Szatraj K."/>
            <person name="Zielenkiewicz U."/>
            <person name="Pilsyk S."/>
            <person name="Malc E."/>
            <person name="Mieczkowski P."/>
            <person name="Kruszewska J.S."/>
            <person name="Biernat P."/>
            <person name="Pawlowska J."/>
        </authorList>
    </citation>
    <scope>NUCLEOTIDE SEQUENCE</scope>
    <source>
        <strain evidence="8">WA0000067209</strain>
    </source>
</reference>
<evidence type="ECO:0000256" key="7">
    <source>
        <dbReference type="PROSITE-ProRule" id="PRU00221"/>
    </source>
</evidence>
<dbReference type="EMBL" id="JAEPQZ010000006">
    <property type="protein sequence ID" value="KAG2180241.1"/>
    <property type="molecule type" value="Genomic_DNA"/>
</dbReference>
<dbReference type="Pfam" id="PF00400">
    <property type="entry name" value="WD40"/>
    <property type="match status" value="6"/>
</dbReference>
<dbReference type="InterPro" id="IPR019775">
    <property type="entry name" value="WD40_repeat_CS"/>
</dbReference>
<dbReference type="InterPro" id="IPR036388">
    <property type="entry name" value="WH-like_DNA-bd_sf"/>
</dbReference>
<dbReference type="SMART" id="SM00320">
    <property type="entry name" value="WD40"/>
    <property type="match status" value="10"/>
</dbReference>
<comment type="similarity">
    <text evidence="1">Belongs to the eukaryotic ribosomal protein eS19 family.</text>
</comment>
<dbReference type="PROSITE" id="PS00628">
    <property type="entry name" value="RIBOSOMAL_S19E"/>
    <property type="match status" value="1"/>
</dbReference>
<protein>
    <recommendedName>
        <fullName evidence="10">40S ribosomal protein S19</fullName>
    </recommendedName>
</protein>
<proteinExistence type="inferred from homology"/>
<dbReference type="GO" id="GO:0005829">
    <property type="term" value="C:cytosol"/>
    <property type="evidence" value="ECO:0007669"/>
    <property type="project" value="UniProtKB-ARBA"/>
</dbReference>
<dbReference type="GO" id="GO:1990904">
    <property type="term" value="C:ribonucleoprotein complex"/>
    <property type="evidence" value="ECO:0007669"/>
    <property type="project" value="UniProtKB-KW"/>
</dbReference>
<dbReference type="Pfam" id="PF01090">
    <property type="entry name" value="Ribosomal_S19e"/>
    <property type="match status" value="1"/>
</dbReference>
<dbReference type="InterPro" id="IPR001266">
    <property type="entry name" value="Ribosomal_eS19"/>
</dbReference>
<dbReference type="CDD" id="cd00200">
    <property type="entry name" value="WD40"/>
    <property type="match status" value="1"/>
</dbReference>
<comment type="similarity">
    <text evidence="6">Belongs to the WD repeat AIP1 family.</text>
</comment>
<feature type="repeat" description="WD" evidence="7">
    <location>
        <begin position="532"/>
        <end position="561"/>
    </location>
</feature>
<dbReference type="GO" id="GO:0030042">
    <property type="term" value="P:actin filament depolymerization"/>
    <property type="evidence" value="ECO:0007669"/>
    <property type="project" value="TreeGrafter"/>
</dbReference>
<keyword evidence="5" id="KW-0687">Ribonucleoprotein</keyword>
<name>A0A8H7PW19_MORIS</name>
<keyword evidence="2 7" id="KW-0853">WD repeat</keyword>
<keyword evidence="3" id="KW-0677">Repeat</keyword>
<evidence type="ECO:0000256" key="2">
    <source>
        <dbReference type="ARBA" id="ARBA00022574"/>
    </source>
</evidence>
<dbReference type="Gene3D" id="1.10.10.10">
    <property type="entry name" value="Winged helix-like DNA-binding domain superfamily/Winged helix DNA-binding domain"/>
    <property type="match status" value="1"/>
</dbReference>
<dbReference type="GO" id="GO:0003735">
    <property type="term" value="F:structural constituent of ribosome"/>
    <property type="evidence" value="ECO:0007669"/>
    <property type="project" value="InterPro"/>
</dbReference>
<dbReference type="FunFam" id="2.130.10.10:FF:000102">
    <property type="entry name" value="Actin-interacting protein 1"/>
    <property type="match status" value="1"/>
</dbReference>
<organism evidence="8 9">
    <name type="scientific">Mortierella isabellina</name>
    <name type="common">Filamentous fungus</name>
    <name type="synonym">Umbelopsis isabellina</name>
    <dbReference type="NCBI Taxonomy" id="91625"/>
    <lineage>
        <taxon>Eukaryota</taxon>
        <taxon>Fungi</taxon>
        <taxon>Fungi incertae sedis</taxon>
        <taxon>Mucoromycota</taxon>
        <taxon>Mucoromycotina</taxon>
        <taxon>Umbelopsidomycetes</taxon>
        <taxon>Umbelopsidales</taxon>
        <taxon>Umbelopsidaceae</taxon>
        <taxon>Umbelopsis</taxon>
    </lineage>
</organism>
<dbReference type="PROSITE" id="PS50294">
    <property type="entry name" value="WD_REPEATS_REGION"/>
    <property type="match status" value="4"/>
</dbReference>
<dbReference type="GO" id="GO:0051015">
    <property type="term" value="F:actin filament binding"/>
    <property type="evidence" value="ECO:0007669"/>
    <property type="project" value="TreeGrafter"/>
</dbReference>
<dbReference type="InterPro" id="IPR015943">
    <property type="entry name" value="WD40/YVTN_repeat-like_dom_sf"/>
</dbReference>
<dbReference type="PANTHER" id="PTHR19856">
    <property type="entry name" value="WD-REPEATCONTAINING PROTEIN WDR1"/>
    <property type="match status" value="1"/>
</dbReference>
<dbReference type="PROSITE" id="PS50082">
    <property type="entry name" value="WD_REPEATS_2"/>
    <property type="match status" value="6"/>
</dbReference>
<dbReference type="AlphaFoldDB" id="A0A8H7PW19"/>
<evidence type="ECO:0000313" key="8">
    <source>
        <dbReference type="EMBL" id="KAG2180241.1"/>
    </source>
</evidence>
<dbReference type="InterPro" id="IPR011047">
    <property type="entry name" value="Quinoprotein_ADH-like_sf"/>
</dbReference>
<evidence type="ECO:0000256" key="4">
    <source>
        <dbReference type="ARBA" id="ARBA00022980"/>
    </source>
</evidence>
<dbReference type="FunFam" id="1.10.10.10:FF:000118">
    <property type="entry name" value="40S ribosomal protein S19"/>
    <property type="match status" value="1"/>
</dbReference>
<dbReference type="InterPro" id="IPR018277">
    <property type="entry name" value="Ribosomal_eS19_CS"/>
</dbReference>
<feature type="repeat" description="WD" evidence="7">
    <location>
        <begin position="317"/>
        <end position="348"/>
    </location>
</feature>
<evidence type="ECO:0000256" key="1">
    <source>
        <dbReference type="ARBA" id="ARBA00010014"/>
    </source>
</evidence>
<evidence type="ECO:0008006" key="10">
    <source>
        <dbReference type="Google" id="ProtNLM"/>
    </source>
</evidence>
<dbReference type="OrthoDB" id="2306at2759"/>
<dbReference type="Gene3D" id="2.130.10.10">
    <property type="entry name" value="YVTN repeat-like/Quinoprotein amine dehydrogenase"/>
    <property type="match status" value="2"/>
</dbReference>